<dbReference type="GO" id="GO:0035861">
    <property type="term" value="C:site of double-strand break"/>
    <property type="evidence" value="ECO:0007669"/>
    <property type="project" value="TreeGrafter"/>
</dbReference>
<feature type="domain" description="5'-3' DNA helicase ZGRF1-like N-terminal" evidence="2">
    <location>
        <begin position="145"/>
        <end position="192"/>
    </location>
</feature>
<comment type="caution">
    <text evidence="3">The sequence shown here is derived from an EMBL/GenBank/DDBJ whole genome shotgun (WGS) entry which is preliminary data.</text>
</comment>
<dbReference type="EMBL" id="JBAMMX010000008">
    <property type="protein sequence ID" value="KAK6935570.1"/>
    <property type="molecule type" value="Genomic_DNA"/>
</dbReference>
<evidence type="ECO:0000313" key="4">
    <source>
        <dbReference type="Proteomes" id="UP001370490"/>
    </source>
</evidence>
<accession>A0AAN8VK73</accession>
<feature type="non-terminal residue" evidence="3">
    <location>
        <position position="214"/>
    </location>
</feature>
<organism evidence="3 4">
    <name type="scientific">Dillenia turbinata</name>
    <dbReference type="NCBI Taxonomy" id="194707"/>
    <lineage>
        <taxon>Eukaryota</taxon>
        <taxon>Viridiplantae</taxon>
        <taxon>Streptophyta</taxon>
        <taxon>Embryophyta</taxon>
        <taxon>Tracheophyta</taxon>
        <taxon>Spermatophyta</taxon>
        <taxon>Magnoliopsida</taxon>
        <taxon>eudicotyledons</taxon>
        <taxon>Gunneridae</taxon>
        <taxon>Pentapetalae</taxon>
        <taxon>Dilleniales</taxon>
        <taxon>Dilleniaceae</taxon>
        <taxon>Dillenia</taxon>
    </lineage>
</organism>
<reference evidence="3 4" key="1">
    <citation type="submission" date="2023-12" db="EMBL/GenBank/DDBJ databases">
        <title>A high-quality genome assembly for Dillenia turbinata (Dilleniales).</title>
        <authorList>
            <person name="Chanderbali A."/>
        </authorList>
    </citation>
    <scope>NUCLEOTIDE SEQUENCE [LARGE SCALE GENOMIC DNA]</scope>
    <source>
        <strain evidence="3">LSX21</strain>
        <tissue evidence="3">Leaf</tissue>
    </source>
</reference>
<sequence length="214" mass="23706">MLTEFKKSKAQNYGLQHGSSDSTKSKSKEWQVLYTTQVMQKAKKYHDGYLELAICGSWGRQVTLDDCSQKLLDSRFLKKDKQIASGKSFAFDGHLVDIGDAEGVHDPQMDLSGSKVDVITKTVNEACLFCVHECATGYTKVLASSLNILVMLYDTSWKLLNSRFLKKDERITSGESLAFDGHLVDIGEPEGVHEPLMDLNGHKGKVKAGTIDQA</sequence>
<dbReference type="InterPro" id="IPR018838">
    <property type="entry name" value="ZGRF1-like_N"/>
</dbReference>
<feature type="compositionally biased region" description="Polar residues" evidence="1">
    <location>
        <begin position="10"/>
        <end position="22"/>
    </location>
</feature>
<dbReference type="PANTHER" id="PTHR28535:SF1">
    <property type="entry name" value="PROTEIN ZGRF1"/>
    <property type="match status" value="1"/>
</dbReference>
<gene>
    <name evidence="3" type="ORF">RJ641_035725</name>
</gene>
<dbReference type="GO" id="GO:0006302">
    <property type="term" value="P:double-strand break repair"/>
    <property type="evidence" value="ECO:0007669"/>
    <property type="project" value="TreeGrafter"/>
</dbReference>
<feature type="domain" description="5'-3' DNA helicase ZGRF1-like N-terminal" evidence="2">
    <location>
        <begin position="28"/>
        <end position="105"/>
    </location>
</feature>
<dbReference type="AlphaFoldDB" id="A0AAN8VK73"/>
<dbReference type="Proteomes" id="UP001370490">
    <property type="component" value="Unassembled WGS sequence"/>
</dbReference>
<evidence type="ECO:0000259" key="2">
    <source>
        <dbReference type="Pfam" id="PF10382"/>
    </source>
</evidence>
<dbReference type="Pfam" id="PF10382">
    <property type="entry name" value="ZGRF1-like_N"/>
    <property type="match status" value="2"/>
</dbReference>
<dbReference type="GO" id="GO:0005634">
    <property type="term" value="C:nucleus"/>
    <property type="evidence" value="ECO:0007669"/>
    <property type="project" value="TreeGrafter"/>
</dbReference>
<protein>
    <recommendedName>
        <fullName evidence="2">5'-3' DNA helicase ZGRF1-like N-terminal domain-containing protein</fullName>
    </recommendedName>
</protein>
<dbReference type="PANTHER" id="PTHR28535">
    <property type="entry name" value="ZINC FINGER GRF-TYPE CONTAINING 1"/>
    <property type="match status" value="1"/>
</dbReference>
<name>A0AAN8VK73_9MAGN</name>
<evidence type="ECO:0000256" key="1">
    <source>
        <dbReference type="SAM" id="MobiDB-lite"/>
    </source>
</evidence>
<dbReference type="InterPro" id="IPR052800">
    <property type="entry name" value="DNA_Repair_Helicase_ZGRF1"/>
</dbReference>
<evidence type="ECO:0000313" key="3">
    <source>
        <dbReference type="EMBL" id="KAK6935570.1"/>
    </source>
</evidence>
<keyword evidence="4" id="KW-1185">Reference proteome</keyword>
<feature type="region of interest" description="Disordered" evidence="1">
    <location>
        <begin position="1"/>
        <end position="23"/>
    </location>
</feature>
<proteinExistence type="predicted"/>